<dbReference type="GeneID" id="90979635"/>
<evidence type="ECO:0000313" key="2">
    <source>
        <dbReference type="EMBL" id="KAF4491025.1"/>
    </source>
</evidence>
<sequence>MVISWKHHRSLIIHQTADPESGGSYSSTEFRSSAPKAEPTPLLGHAPCRAAFGDSTIVEHSKSPSIYEHPGRSGVRDFAPTSKAPSPHREK</sequence>
<evidence type="ECO:0000256" key="1">
    <source>
        <dbReference type="SAM" id="MobiDB-lite"/>
    </source>
</evidence>
<reference evidence="2 3" key="1">
    <citation type="submission" date="2012-08" db="EMBL/GenBank/DDBJ databases">
        <authorList>
            <person name="Gan P.H.P."/>
            <person name="Ikeda K."/>
            <person name="Irieda H."/>
            <person name="Narusaka M."/>
            <person name="O'Connell R.J."/>
            <person name="Narusaka Y."/>
            <person name="Takano Y."/>
            <person name="Kubo Y."/>
            <person name="Shirasu K."/>
        </authorList>
    </citation>
    <scope>NUCLEOTIDE SEQUENCE [LARGE SCALE GENOMIC DNA]</scope>
    <source>
        <strain evidence="2 3">Nara gc5</strain>
    </source>
</reference>
<comment type="caution">
    <text evidence="2">The sequence shown here is derived from an EMBL/GenBank/DDBJ whole genome shotgun (WGS) entry which is preliminary data.</text>
</comment>
<proteinExistence type="predicted"/>
<organism evidence="2 3">
    <name type="scientific">Colletotrichum fructicola (strain Nara gc5)</name>
    <name type="common">Anthracnose fungus</name>
    <name type="synonym">Colletotrichum gloeosporioides (strain Nara gc5)</name>
    <dbReference type="NCBI Taxonomy" id="1213859"/>
    <lineage>
        <taxon>Eukaryota</taxon>
        <taxon>Fungi</taxon>
        <taxon>Dikarya</taxon>
        <taxon>Ascomycota</taxon>
        <taxon>Pezizomycotina</taxon>
        <taxon>Sordariomycetes</taxon>
        <taxon>Hypocreomycetidae</taxon>
        <taxon>Glomerellales</taxon>
        <taxon>Glomerellaceae</taxon>
        <taxon>Colletotrichum</taxon>
        <taxon>Colletotrichum gloeosporioides species complex</taxon>
    </lineage>
</organism>
<feature type="compositionally biased region" description="Basic residues" evidence="1">
    <location>
        <begin position="1"/>
        <end position="11"/>
    </location>
</feature>
<reference evidence="2 3" key="2">
    <citation type="submission" date="2020-04" db="EMBL/GenBank/DDBJ databases">
        <title>Genome sequencing and assembly of multiple isolates from the Colletotrichum gloeosporioides species complex.</title>
        <authorList>
            <person name="Gan P."/>
            <person name="Shirasu K."/>
        </authorList>
    </citation>
    <scope>NUCLEOTIDE SEQUENCE [LARGE SCALE GENOMIC DNA]</scope>
    <source>
        <strain evidence="2 3">Nara gc5</strain>
    </source>
</reference>
<protein>
    <submittedName>
        <fullName evidence="2">Uncharacterized protein</fullName>
    </submittedName>
</protein>
<accession>A0A7J6JKD2</accession>
<name>A0A7J6JKD2_COLFN</name>
<dbReference type="Proteomes" id="UP000011096">
    <property type="component" value="Unassembled WGS sequence"/>
</dbReference>
<dbReference type="InParanoid" id="A0A7J6JKD2"/>
<dbReference type="AlphaFoldDB" id="A0A7J6JKD2"/>
<evidence type="ECO:0000313" key="3">
    <source>
        <dbReference type="Proteomes" id="UP000011096"/>
    </source>
</evidence>
<keyword evidence="3" id="KW-1185">Reference proteome</keyword>
<dbReference type="RefSeq" id="XP_066009681.1">
    <property type="nucleotide sequence ID" value="XM_066150900.1"/>
</dbReference>
<feature type="region of interest" description="Disordered" evidence="1">
    <location>
        <begin position="1"/>
        <end position="48"/>
    </location>
</feature>
<gene>
    <name evidence="2" type="ORF">CGGC5_v001932</name>
</gene>
<feature type="region of interest" description="Disordered" evidence="1">
    <location>
        <begin position="61"/>
        <end position="91"/>
    </location>
</feature>
<dbReference type="EMBL" id="ANPB02000001">
    <property type="protein sequence ID" value="KAF4491025.1"/>
    <property type="molecule type" value="Genomic_DNA"/>
</dbReference>